<dbReference type="PROSITE" id="PS50181">
    <property type="entry name" value="FBOX"/>
    <property type="match status" value="1"/>
</dbReference>
<sequence length="578" mass="65078">MVDNKIEEQLDEMKVNRFSIDENHILSMTKAFARDWLLDQASVAQDFVYTLRTRANELAHIHSLPDELLLRVFQILVDDDNALLLKDRCYAIVTLTAVCRKWRAMGLDSPLLWTDIDALNLDRAEVFLRRSGTTAAHVRLYAIYQEGAEYAARLADILSDHVEHITSLTLSARLPLLSDILTRITFSLGAIQNLSLEAWHYTFSLHDSITPTVFTPTITKQLDNISLYGVFLPFNSPMFVGLLTLHLGYHNPRPELAPSMDEFLAVLKNCPHLTDLRLCYAGPTVDTLRRGGTTPVVRRLELSCLQTLSLELEARNIALLLTHLVISEHTRVNLTCYLEESDSVTSIIPPHSTLMVLNVCRTLRVRAVTLMHERRSAMLKYIRVEAAINSMAPPNITIDLASADRWNENHWQAITPEVLLALPVLFHTSPISTLDVSCNANDMTCDQWLETLERFPLLTSLTLHPQLDGLFALPSCVNGLLDALCVLNHEALHEPATICSGLRYLMLDRFVMDSEFFPNLLGCLELRSSMGIGLCAVDILSFHWTGPGKLLIPDLGEWVYCRKNGCWCTVGTCDDSQF</sequence>
<dbReference type="SUPFAM" id="SSF81383">
    <property type="entry name" value="F-box domain"/>
    <property type="match status" value="1"/>
</dbReference>
<feature type="domain" description="F-box" evidence="1">
    <location>
        <begin position="58"/>
        <end position="116"/>
    </location>
</feature>
<proteinExistence type="predicted"/>
<reference evidence="3" key="1">
    <citation type="submission" date="2024-04" db="EMBL/GenBank/DDBJ databases">
        <authorList>
            <person name="Shaw F."/>
            <person name="Minotto A."/>
        </authorList>
    </citation>
    <scope>NUCLEOTIDE SEQUENCE [LARGE SCALE GENOMIC DNA]</scope>
</reference>
<keyword evidence="3" id="KW-1185">Reference proteome</keyword>
<dbReference type="InterPro" id="IPR036047">
    <property type="entry name" value="F-box-like_dom_sf"/>
</dbReference>
<organism evidence="2 3">
    <name type="scientific">Somion occarium</name>
    <dbReference type="NCBI Taxonomy" id="3059160"/>
    <lineage>
        <taxon>Eukaryota</taxon>
        <taxon>Fungi</taxon>
        <taxon>Dikarya</taxon>
        <taxon>Basidiomycota</taxon>
        <taxon>Agaricomycotina</taxon>
        <taxon>Agaricomycetes</taxon>
        <taxon>Polyporales</taxon>
        <taxon>Cerrenaceae</taxon>
        <taxon>Somion</taxon>
    </lineage>
</organism>
<dbReference type="EMBL" id="OZ037949">
    <property type="protein sequence ID" value="CAL1710423.1"/>
    <property type="molecule type" value="Genomic_DNA"/>
</dbReference>
<evidence type="ECO:0000313" key="2">
    <source>
        <dbReference type="EMBL" id="CAL1710423.1"/>
    </source>
</evidence>
<name>A0ABP1DTJ7_9APHY</name>
<gene>
    <name evidence="2" type="ORF">GFSPODELE1_LOCUS7823</name>
</gene>
<dbReference type="Pfam" id="PF12937">
    <property type="entry name" value="F-box-like"/>
    <property type="match status" value="1"/>
</dbReference>
<dbReference type="InterPro" id="IPR001810">
    <property type="entry name" value="F-box_dom"/>
</dbReference>
<evidence type="ECO:0000259" key="1">
    <source>
        <dbReference type="PROSITE" id="PS50181"/>
    </source>
</evidence>
<accession>A0ABP1DTJ7</accession>
<dbReference type="Proteomes" id="UP001497453">
    <property type="component" value="Chromosome 6"/>
</dbReference>
<evidence type="ECO:0000313" key="3">
    <source>
        <dbReference type="Proteomes" id="UP001497453"/>
    </source>
</evidence>
<dbReference type="Gene3D" id="1.20.1280.50">
    <property type="match status" value="1"/>
</dbReference>
<protein>
    <recommendedName>
        <fullName evidence="1">F-box domain-containing protein</fullName>
    </recommendedName>
</protein>